<comment type="caution">
    <text evidence="1">The sequence shown here is derived from an EMBL/GenBank/DDBJ whole genome shotgun (WGS) entry which is preliminary data.</text>
</comment>
<protein>
    <submittedName>
        <fullName evidence="1">Uncharacterized protein</fullName>
    </submittedName>
</protein>
<evidence type="ECO:0000313" key="1">
    <source>
        <dbReference type="EMBL" id="MBW6438066.1"/>
    </source>
</evidence>
<name>A0ABS7BBN9_9ACTN</name>
<reference evidence="1 2" key="1">
    <citation type="journal article" date="2013" name="Antonie Van Leeuwenhoek">
        <title>Actinoplanes hulinensis sp. nov., a novel actinomycete isolated from soybean root (Glycine max (L.) Merr).</title>
        <authorList>
            <person name="Shen Y."/>
            <person name="Liu C."/>
            <person name="Wang X."/>
            <person name="Zhao J."/>
            <person name="Jia F."/>
            <person name="Zhang Y."/>
            <person name="Wang L."/>
            <person name="Yang D."/>
            <person name="Xiang W."/>
        </authorList>
    </citation>
    <scope>NUCLEOTIDE SEQUENCE [LARGE SCALE GENOMIC DNA]</scope>
    <source>
        <strain evidence="1 2">NEAU-M9</strain>
    </source>
</reference>
<dbReference type="EMBL" id="JAHXZI010000018">
    <property type="protein sequence ID" value="MBW6438066.1"/>
    <property type="molecule type" value="Genomic_DNA"/>
</dbReference>
<accession>A0ABS7BBN9</accession>
<evidence type="ECO:0000313" key="2">
    <source>
        <dbReference type="Proteomes" id="UP001519863"/>
    </source>
</evidence>
<dbReference type="Proteomes" id="UP001519863">
    <property type="component" value="Unassembled WGS sequence"/>
</dbReference>
<organism evidence="1 2">
    <name type="scientific">Actinoplanes hulinensis</name>
    <dbReference type="NCBI Taxonomy" id="1144547"/>
    <lineage>
        <taxon>Bacteria</taxon>
        <taxon>Bacillati</taxon>
        <taxon>Actinomycetota</taxon>
        <taxon>Actinomycetes</taxon>
        <taxon>Micromonosporales</taxon>
        <taxon>Micromonosporaceae</taxon>
        <taxon>Actinoplanes</taxon>
    </lineage>
</organism>
<sequence length="60" mass="6925">MTGRIADTLATMDFNATRITPVINEANMEHLIRAAHRRLVDWRQPVGGRETYKNFDLLAR</sequence>
<proteinExistence type="predicted"/>
<keyword evidence="2" id="KW-1185">Reference proteome</keyword>
<dbReference type="RefSeq" id="WP_220147327.1">
    <property type="nucleotide sequence ID" value="NZ_JAHXZI010000018.1"/>
</dbReference>
<gene>
    <name evidence="1" type="ORF">KZ829_30490</name>
</gene>